<protein>
    <submittedName>
        <fullName evidence="2">Uncharacterized protein</fullName>
    </submittedName>
</protein>
<organism evidence="2 3">
    <name type="scientific">Cyclotella cryptica</name>
    <dbReference type="NCBI Taxonomy" id="29204"/>
    <lineage>
        <taxon>Eukaryota</taxon>
        <taxon>Sar</taxon>
        <taxon>Stramenopiles</taxon>
        <taxon>Ochrophyta</taxon>
        <taxon>Bacillariophyta</taxon>
        <taxon>Coscinodiscophyceae</taxon>
        <taxon>Thalassiosirophycidae</taxon>
        <taxon>Stephanodiscales</taxon>
        <taxon>Stephanodiscaceae</taxon>
        <taxon>Cyclotella</taxon>
    </lineage>
</organism>
<proteinExistence type="predicted"/>
<sequence>MVTAQRVFQSSPRDTELTTRATGTAQFRLCHLTILRSLYSDVSNGSKALDAVNTDTDSRDACSSSSIHTKSSHDTGINHTEEPPVSDKTWDLIRQFLQQRNEYHPRKQRQNYWVQLNQESKSRLDDLLSIASEKLQDKNQVLSSQKRKSTPSRTPLLGMIKKRPTTPTLSLTPLSSNRTETHKQTLHDHQISSWTFINQMVKKRTELCTSSCESFRAQPFLQQLHVECDLRCKVLNAKLQRLKCQELAEYGEEMPSLTTENGSNRKRAATTVSESVAKRHKRDGNRSADPTMPSEKSVVLAQAASSPTKLYFFRDYSSIDAHTYSSEERHGKTTTSSSIDDLIMEAQIKLCLWSSLFSSVKGILDAN</sequence>
<evidence type="ECO:0000313" key="2">
    <source>
        <dbReference type="EMBL" id="KAL3798858.1"/>
    </source>
</evidence>
<evidence type="ECO:0000256" key="1">
    <source>
        <dbReference type="SAM" id="MobiDB-lite"/>
    </source>
</evidence>
<dbReference type="EMBL" id="JABMIG020000043">
    <property type="protein sequence ID" value="KAL3798858.1"/>
    <property type="molecule type" value="Genomic_DNA"/>
</dbReference>
<keyword evidence="3" id="KW-1185">Reference proteome</keyword>
<feature type="region of interest" description="Disordered" evidence="1">
    <location>
        <begin position="138"/>
        <end position="175"/>
    </location>
</feature>
<name>A0ABD3QER9_9STRA</name>
<dbReference type="Proteomes" id="UP001516023">
    <property type="component" value="Unassembled WGS sequence"/>
</dbReference>
<gene>
    <name evidence="2" type="ORF">HJC23_004646</name>
</gene>
<comment type="caution">
    <text evidence="2">The sequence shown here is derived from an EMBL/GenBank/DDBJ whole genome shotgun (WGS) entry which is preliminary data.</text>
</comment>
<evidence type="ECO:0000313" key="3">
    <source>
        <dbReference type="Proteomes" id="UP001516023"/>
    </source>
</evidence>
<feature type="region of interest" description="Disordered" evidence="1">
    <location>
        <begin position="52"/>
        <end position="85"/>
    </location>
</feature>
<accession>A0ABD3QER9</accession>
<reference evidence="2 3" key="1">
    <citation type="journal article" date="2020" name="G3 (Bethesda)">
        <title>Improved Reference Genome for Cyclotella cryptica CCMP332, a Model for Cell Wall Morphogenesis, Salinity Adaptation, and Lipid Production in Diatoms (Bacillariophyta).</title>
        <authorList>
            <person name="Roberts W.R."/>
            <person name="Downey K.M."/>
            <person name="Ruck E.C."/>
            <person name="Traller J.C."/>
            <person name="Alverson A.J."/>
        </authorList>
    </citation>
    <scope>NUCLEOTIDE SEQUENCE [LARGE SCALE GENOMIC DNA]</scope>
    <source>
        <strain evidence="2 3">CCMP332</strain>
    </source>
</reference>
<feature type="compositionally biased region" description="Low complexity" evidence="1">
    <location>
        <begin position="165"/>
        <end position="175"/>
    </location>
</feature>
<dbReference type="AlphaFoldDB" id="A0ABD3QER9"/>
<feature type="region of interest" description="Disordered" evidence="1">
    <location>
        <begin position="255"/>
        <end position="297"/>
    </location>
</feature>